<dbReference type="EMBL" id="ADBV01016099">
    <property type="protein sequence ID" value="EJW72478.1"/>
    <property type="molecule type" value="Genomic_DNA"/>
</dbReference>
<dbReference type="GO" id="GO:0005802">
    <property type="term" value="C:trans-Golgi network"/>
    <property type="evidence" value="ECO:0007669"/>
    <property type="project" value="TreeGrafter"/>
</dbReference>
<dbReference type="PANTHER" id="PTHR21512">
    <property type="entry name" value="TRAFFICKING PROTEIN PARTICLE COMPLEX SUBUNIT 9"/>
    <property type="match status" value="1"/>
</dbReference>
<reference evidence="2" key="1">
    <citation type="submission" date="2012-08" db="EMBL/GenBank/DDBJ databases">
        <title>The Genome Sequence of Wuchereria bancrofti.</title>
        <authorList>
            <person name="Nutman T.B."/>
            <person name="Fink D.L."/>
            <person name="Russ C."/>
            <person name="Young S."/>
            <person name="Zeng Q."/>
            <person name="Koehrsen M."/>
            <person name="Alvarado L."/>
            <person name="Berlin A."/>
            <person name="Chapman S.B."/>
            <person name="Chen Z."/>
            <person name="Freedman E."/>
            <person name="Gellesch M."/>
            <person name="Goldberg J."/>
            <person name="Griggs A."/>
            <person name="Gujja S."/>
            <person name="Heilman E.R."/>
            <person name="Heiman D."/>
            <person name="Hepburn T."/>
            <person name="Howarth C."/>
            <person name="Jen D."/>
            <person name="Larson L."/>
            <person name="Lewis B."/>
            <person name="Mehta T."/>
            <person name="Park D."/>
            <person name="Pearson M."/>
            <person name="Roberts A."/>
            <person name="Saif S."/>
            <person name="Shea T."/>
            <person name="Shenoy N."/>
            <person name="Sisk P."/>
            <person name="Stolte C."/>
            <person name="Sykes S."/>
            <person name="Walk T."/>
            <person name="White J."/>
            <person name="Yandava C."/>
            <person name="Haas B."/>
            <person name="Henn M.R."/>
            <person name="Nusbaum C."/>
            <person name="Birren B."/>
        </authorList>
    </citation>
    <scope>NUCLEOTIDE SEQUENCE [LARGE SCALE GENOMIC DNA]</scope>
    <source>
        <strain evidence="2">NA</strain>
    </source>
</reference>
<proteinExistence type="predicted"/>
<feature type="non-terminal residue" evidence="1">
    <location>
        <position position="78"/>
    </location>
</feature>
<name>J9DS54_WUCBA</name>
<dbReference type="PANTHER" id="PTHR21512:SF5">
    <property type="entry name" value="TRAFFICKING PROTEIN PARTICLE COMPLEX SUBUNIT 9"/>
    <property type="match status" value="1"/>
</dbReference>
<dbReference type="AlphaFoldDB" id="J9DS54"/>
<evidence type="ECO:0000313" key="1">
    <source>
        <dbReference type="EMBL" id="EJW72478.1"/>
    </source>
</evidence>
<dbReference type="Proteomes" id="UP000004810">
    <property type="component" value="Unassembled WGS sequence"/>
</dbReference>
<sequence>MTGLPTLAMDSYQSAIEFLKQSNDLLWLAAAYEGWACAAIIAKYDLADEYPSISGIQRISSATSEQVLSARKTSQCGT</sequence>
<gene>
    <name evidence="1" type="ORF">WUBG_16613</name>
</gene>
<organism evidence="1 2">
    <name type="scientific">Wuchereria bancrofti</name>
    <dbReference type="NCBI Taxonomy" id="6293"/>
    <lineage>
        <taxon>Eukaryota</taxon>
        <taxon>Metazoa</taxon>
        <taxon>Ecdysozoa</taxon>
        <taxon>Nematoda</taxon>
        <taxon>Chromadorea</taxon>
        <taxon>Rhabditida</taxon>
        <taxon>Spirurina</taxon>
        <taxon>Spiruromorpha</taxon>
        <taxon>Filarioidea</taxon>
        <taxon>Onchocercidae</taxon>
        <taxon>Wuchereria</taxon>
    </lineage>
</organism>
<evidence type="ECO:0000313" key="2">
    <source>
        <dbReference type="Proteomes" id="UP000004810"/>
    </source>
</evidence>
<protein>
    <submittedName>
        <fullName evidence="1">Uncharacterized protein</fullName>
    </submittedName>
</protein>
<comment type="caution">
    <text evidence="1">The sequence shown here is derived from an EMBL/GenBank/DDBJ whole genome shotgun (WGS) entry which is preliminary data.</text>
</comment>
<accession>J9DS54</accession>
<dbReference type="InterPro" id="IPR013935">
    <property type="entry name" value="Trs120_TRAPPC9"/>
</dbReference>